<dbReference type="AlphaFoldDB" id="A0A177EAQ2"/>
<evidence type="ECO:0000256" key="4">
    <source>
        <dbReference type="ARBA" id="ARBA00022989"/>
    </source>
</evidence>
<reference evidence="8 9" key="1">
    <citation type="submission" date="2016-02" db="EMBL/GenBank/DDBJ databases">
        <title>Draft genome sequence of Thermodesulfatator sp. S606.</title>
        <authorList>
            <person name="Lai Q."/>
            <person name="Cao J."/>
            <person name="Dupont S."/>
            <person name="Shao Z."/>
            <person name="Jebbar M."/>
            <person name="Alain K."/>
        </authorList>
    </citation>
    <scope>NUCLEOTIDE SEQUENCE [LARGE SCALE GENOMIC DNA]</scope>
    <source>
        <strain evidence="8 9">S606</strain>
    </source>
</reference>
<feature type="domain" description="VTT" evidence="7">
    <location>
        <begin position="35"/>
        <end position="164"/>
    </location>
</feature>
<evidence type="ECO:0000256" key="5">
    <source>
        <dbReference type="ARBA" id="ARBA00023136"/>
    </source>
</evidence>
<accession>A0A177EAQ2</accession>
<dbReference type="PANTHER" id="PTHR42709:SF6">
    <property type="entry name" value="UNDECAPRENYL PHOSPHATE TRANSPORTER A"/>
    <property type="match status" value="1"/>
</dbReference>
<dbReference type="OrthoDB" id="9813426at2"/>
<keyword evidence="3 6" id="KW-0812">Transmembrane</keyword>
<keyword evidence="9" id="KW-1185">Reference proteome</keyword>
<dbReference type="Pfam" id="PF09335">
    <property type="entry name" value="VTT_dom"/>
    <property type="match status" value="1"/>
</dbReference>
<proteinExistence type="predicted"/>
<feature type="transmembrane region" description="Helical" evidence="6">
    <location>
        <begin position="54"/>
        <end position="75"/>
    </location>
</feature>
<comment type="caution">
    <text evidence="8">The sequence shown here is derived from an EMBL/GenBank/DDBJ whole genome shotgun (WGS) entry which is preliminary data.</text>
</comment>
<organism evidence="8 9">
    <name type="scientific">Thermodesulfatator autotrophicus</name>
    <dbReference type="NCBI Taxonomy" id="1795632"/>
    <lineage>
        <taxon>Bacteria</taxon>
        <taxon>Pseudomonadati</taxon>
        <taxon>Thermodesulfobacteriota</taxon>
        <taxon>Thermodesulfobacteria</taxon>
        <taxon>Thermodesulfobacteriales</taxon>
        <taxon>Thermodesulfatatoraceae</taxon>
        <taxon>Thermodesulfatator</taxon>
    </lineage>
</organism>
<protein>
    <recommendedName>
        <fullName evidence="7">VTT domain-containing protein</fullName>
    </recommendedName>
</protein>
<evidence type="ECO:0000256" key="3">
    <source>
        <dbReference type="ARBA" id="ARBA00022692"/>
    </source>
</evidence>
<dbReference type="InterPro" id="IPR051311">
    <property type="entry name" value="DedA_domain"/>
</dbReference>
<feature type="transmembrane region" description="Helical" evidence="6">
    <location>
        <begin position="144"/>
        <end position="164"/>
    </location>
</feature>
<name>A0A177EAQ2_9BACT</name>
<gene>
    <name evidence="8" type="ORF">TH606_01335</name>
</gene>
<evidence type="ECO:0000256" key="6">
    <source>
        <dbReference type="SAM" id="Phobius"/>
    </source>
</evidence>
<keyword evidence="2" id="KW-1003">Cell membrane</keyword>
<evidence type="ECO:0000313" key="8">
    <source>
        <dbReference type="EMBL" id="OAG28500.1"/>
    </source>
</evidence>
<evidence type="ECO:0000313" key="9">
    <source>
        <dbReference type="Proteomes" id="UP000076964"/>
    </source>
</evidence>
<evidence type="ECO:0000256" key="1">
    <source>
        <dbReference type="ARBA" id="ARBA00004651"/>
    </source>
</evidence>
<dbReference type="Proteomes" id="UP000076964">
    <property type="component" value="Unassembled WGS sequence"/>
</dbReference>
<sequence>MLEKIVSFILQTTSQLGYPGIILLMALESSFFPFPSEVIIPPAAYLAAKGEFNIWLVIASGILGSLLGAWFNYFLAMRLGRPALQLLILRYGKFFFLPPDILARMEKFFAEHGHISTFVGRLIPGVRQYISLPAGLGRMNLPLFSFYTGLGAGIWVCILAAAGYLVGANEALLKEWLHRSSALLLLFSLMLVTLYIFFKRRYRRSS</sequence>
<feature type="transmembrane region" description="Helical" evidence="6">
    <location>
        <begin position="176"/>
        <end position="198"/>
    </location>
</feature>
<comment type="subcellular location">
    <subcellularLocation>
        <location evidence="1">Cell membrane</location>
        <topology evidence="1">Multi-pass membrane protein</topology>
    </subcellularLocation>
</comment>
<feature type="transmembrane region" description="Helical" evidence="6">
    <location>
        <begin position="16"/>
        <end position="34"/>
    </location>
</feature>
<dbReference type="RefSeq" id="WP_068540833.1">
    <property type="nucleotide sequence ID" value="NZ_LSFI01000004.1"/>
</dbReference>
<keyword evidence="5 6" id="KW-0472">Membrane</keyword>
<dbReference type="GO" id="GO:0005886">
    <property type="term" value="C:plasma membrane"/>
    <property type="evidence" value="ECO:0007669"/>
    <property type="project" value="UniProtKB-SubCell"/>
</dbReference>
<dbReference type="PANTHER" id="PTHR42709">
    <property type="entry name" value="ALKALINE PHOSPHATASE LIKE PROTEIN"/>
    <property type="match status" value="1"/>
</dbReference>
<dbReference type="EMBL" id="LSFI01000004">
    <property type="protein sequence ID" value="OAG28500.1"/>
    <property type="molecule type" value="Genomic_DNA"/>
</dbReference>
<evidence type="ECO:0000256" key="2">
    <source>
        <dbReference type="ARBA" id="ARBA00022475"/>
    </source>
</evidence>
<dbReference type="STRING" id="1795632.TH606_01335"/>
<evidence type="ECO:0000259" key="7">
    <source>
        <dbReference type="Pfam" id="PF09335"/>
    </source>
</evidence>
<dbReference type="InterPro" id="IPR032816">
    <property type="entry name" value="VTT_dom"/>
</dbReference>
<keyword evidence="4 6" id="KW-1133">Transmembrane helix</keyword>